<dbReference type="GeneID" id="80396872"/>
<evidence type="ECO:0000256" key="1">
    <source>
        <dbReference type="SAM" id="MobiDB-lite"/>
    </source>
</evidence>
<proteinExistence type="predicted"/>
<keyword evidence="2" id="KW-0167">Capsid protein</keyword>
<dbReference type="EMBL" id="BK013375">
    <property type="protein sequence ID" value="DAD49903.1"/>
    <property type="molecule type" value="Genomic_RNA"/>
</dbReference>
<dbReference type="KEGG" id="vg:80396872"/>
<dbReference type="RefSeq" id="YP_010768704.1">
    <property type="nucleotide sequence ID" value="NC_073768.1"/>
</dbReference>
<sequence>MAYSPSTPVTGAAQTGFTSPTYTLTSDTAPTALGKQHAVTATGGTQTGVTTHSVSSPFTITFTRPKTMKTVGVPNSNGVITNIGRNTYGFLVRKGVIPAVNQSPQVMLVRVEISVPAGADTYDAANVKAALSAAIGVLSQQSAGIGDTALSGIL</sequence>
<organism evidence="2 3">
    <name type="scientific">ssRNA phage ESE020</name>
    <dbReference type="NCBI Taxonomy" id="2786003"/>
    <lineage>
        <taxon>Viruses</taxon>
        <taxon>Riboviria</taxon>
        <taxon>Orthornavirae</taxon>
        <taxon>Lenarviricota</taxon>
        <taxon>Leviviricetes</taxon>
        <taxon>Norzivirales</taxon>
        <taxon>Atkinsviridae</taxon>
        <taxon>Bilifuvirus</taxon>
        <taxon>Bilifuvirus defluviicola</taxon>
    </lineage>
</organism>
<evidence type="ECO:0000313" key="3">
    <source>
        <dbReference type="Proteomes" id="UP000678081"/>
    </source>
</evidence>
<reference evidence="2" key="1">
    <citation type="submission" date="2020-09" db="EMBL/GenBank/DDBJ databases">
        <title>Leviviricetes taxonomy.</title>
        <authorList>
            <person name="Stockdale S.R."/>
            <person name="Callanan J."/>
            <person name="Adriaenssens E.M."/>
            <person name="Kuhn J.H."/>
            <person name="Rumnieks J."/>
            <person name="Shkoporov A."/>
            <person name="Draper L.A."/>
            <person name="Ross P."/>
            <person name="Hill C."/>
        </authorList>
    </citation>
    <scope>NUCLEOTIDE SEQUENCE</scope>
</reference>
<feature type="region of interest" description="Disordered" evidence="1">
    <location>
        <begin position="1"/>
        <end position="21"/>
    </location>
</feature>
<name>A0A8S5KXS8_9VIRU</name>
<gene>
    <name evidence="2" type="primary">ESE020_3</name>
</gene>
<keyword evidence="3" id="KW-1185">Reference proteome</keyword>
<evidence type="ECO:0000313" key="2">
    <source>
        <dbReference type="EMBL" id="DAD49903.1"/>
    </source>
</evidence>
<accession>A0A8S5KXS8</accession>
<dbReference type="Proteomes" id="UP000678081">
    <property type="component" value="Segment"/>
</dbReference>
<keyword evidence="2" id="KW-0946">Virion</keyword>
<protein>
    <submittedName>
        <fullName evidence="2">Coat protein</fullName>
    </submittedName>
</protein>
<dbReference type="GO" id="GO:0019028">
    <property type="term" value="C:viral capsid"/>
    <property type="evidence" value="ECO:0007669"/>
    <property type="project" value="UniProtKB-KW"/>
</dbReference>